<sequence length="84" mass="9541">MLEVQYLKCDFSQQPNGYDHEFKAVFCQEKVRVPVPLRIALSSHGTARGKIPDPDNPTLGNFHGFRSYSWCLACFCLSNNSPDF</sequence>
<proteinExistence type="predicted"/>
<protein>
    <submittedName>
        <fullName evidence="1">Uncharacterized protein</fullName>
    </submittedName>
</protein>
<reference evidence="1" key="1">
    <citation type="submission" date="2020-07" db="EMBL/GenBank/DDBJ databases">
        <title>Multicomponent nature underlies the extraordinary mechanical properties of spider dragline silk.</title>
        <authorList>
            <person name="Kono N."/>
            <person name="Nakamura H."/>
            <person name="Mori M."/>
            <person name="Yoshida Y."/>
            <person name="Ohtoshi R."/>
            <person name="Malay A.D."/>
            <person name="Moran D.A.P."/>
            <person name="Tomita M."/>
            <person name="Numata K."/>
            <person name="Arakawa K."/>
        </authorList>
    </citation>
    <scope>NUCLEOTIDE SEQUENCE</scope>
</reference>
<dbReference type="EMBL" id="BMAO01028799">
    <property type="protein sequence ID" value="GFR27496.1"/>
    <property type="molecule type" value="Genomic_DNA"/>
</dbReference>
<dbReference type="Proteomes" id="UP000887116">
    <property type="component" value="Unassembled WGS sequence"/>
</dbReference>
<dbReference type="AlphaFoldDB" id="A0A8X6HNY5"/>
<name>A0A8X6HNY5_TRICU</name>
<evidence type="ECO:0000313" key="1">
    <source>
        <dbReference type="EMBL" id="GFR27496.1"/>
    </source>
</evidence>
<keyword evidence="2" id="KW-1185">Reference proteome</keyword>
<gene>
    <name evidence="1" type="ORF">TNCT_401011</name>
</gene>
<evidence type="ECO:0000313" key="2">
    <source>
        <dbReference type="Proteomes" id="UP000887116"/>
    </source>
</evidence>
<accession>A0A8X6HNY5</accession>
<organism evidence="1 2">
    <name type="scientific">Trichonephila clavata</name>
    <name type="common">Joro spider</name>
    <name type="synonym">Nephila clavata</name>
    <dbReference type="NCBI Taxonomy" id="2740835"/>
    <lineage>
        <taxon>Eukaryota</taxon>
        <taxon>Metazoa</taxon>
        <taxon>Ecdysozoa</taxon>
        <taxon>Arthropoda</taxon>
        <taxon>Chelicerata</taxon>
        <taxon>Arachnida</taxon>
        <taxon>Araneae</taxon>
        <taxon>Araneomorphae</taxon>
        <taxon>Entelegynae</taxon>
        <taxon>Araneoidea</taxon>
        <taxon>Nephilidae</taxon>
        <taxon>Trichonephila</taxon>
    </lineage>
</organism>
<comment type="caution">
    <text evidence="1">The sequence shown here is derived from an EMBL/GenBank/DDBJ whole genome shotgun (WGS) entry which is preliminary data.</text>
</comment>